<proteinExistence type="predicted"/>
<dbReference type="RefSeq" id="WP_386103466.1">
    <property type="nucleotide sequence ID" value="NZ_JBHUOZ010000003.1"/>
</dbReference>
<sequence length="63" mass="6956">MRTYFSEKNLVVLLFILVLVVFTIAQSETQKMGKVNGGLLSSAHKSIHKNIAALQSEKPALNQ</sequence>
<accession>A0ABW6A9R7</accession>
<keyword evidence="2" id="KW-1185">Reference proteome</keyword>
<dbReference type="EMBL" id="JBHUOZ010000003">
    <property type="protein sequence ID" value="MFD2922093.1"/>
    <property type="molecule type" value="Genomic_DNA"/>
</dbReference>
<dbReference type="Proteomes" id="UP001597511">
    <property type="component" value="Unassembled WGS sequence"/>
</dbReference>
<gene>
    <name evidence="1" type="ORF">ACFS6H_20400</name>
</gene>
<name>A0ABW6A9R7_9BACT</name>
<protein>
    <submittedName>
        <fullName evidence="1">Uncharacterized protein</fullName>
    </submittedName>
</protein>
<reference evidence="2" key="1">
    <citation type="journal article" date="2019" name="Int. J. Syst. Evol. Microbiol.">
        <title>The Global Catalogue of Microorganisms (GCM) 10K type strain sequencing project: providing services to taxonomists for standard genome sequencing and annotation.</title>
        <authorList>
            <consortium name="The Broad Institute Genomics Platform"/>
            <consortium name="The Broad Institute Genome Sequencing Center for Infectious Disease"/>
            <person name="Wu L."/>
            <person name="Ma J."/>
        </authorList>
    </citation>
    <scope>NUCLEOTIDE SEQUENCE [LARGE SCALE GENOMIC DNA]</scope>
    <source>
        <strain evidence="2">KCTC 23299</strain>
    </source>
</reference>
<comment type="caution">
    <text evidence="1">The sequence shown here is derived from an EMBL/GenBank/DDBJ whole genome shotgun (WGS) entry which is preliminary data.</text>
</comment>
<evidence type="ECO:0000313" key="1">
    <source>
        <dbReference type="EMBL" id="MFD2922093.1"/>
    </source>
</evidence>
<evidence type="ECO:0000313" key="2">
    <source>
        <dbReference type="Proteomes" id="UP001597511"/>
    </source>
</evidence>
<organism evidence="1 2">
    <name type="scientific">Terrimonas rubra</name>
    <dbReference type="NCBI Taxonomy" id="1035890"/>
    <lineage>
        <taxon>Bacteria</taxon>
        <taxon>Pseudomonadati</taxon>
        <taxon>Bacteroidota</taxon>
        <taxon>Chitinophagia</taxon>
        <taxon>Chitinophagales</taxon>
        <taxon>Chitinophagaceae</taxon>
        <taxon>Terrimonas</taxon>
    </lineage>
</organism>